<dbReference type="EMBL" id="BLXT01005073">
    <property type="protein sequence ID" value="GFO19644.1"/>
    <property type="molecule type" value="Genomic_DNA"/>
</dbReference>
<reference evidence="1 2" key="1">
    <citation type="journal article" date="2021" name="Elife">
        <title>Chloroplast acquisition without the gene transfer in kleptoplastic sea slugs, Plakobranchus ocellatus.</title>
        <authorList>
            <person name="Maeda T."/>
            <person name="Takahashi S."/>
            <person name="Yoshida T."/>
            <person name="Shimamura S."/>
            <person name="Takaki Y."/>
            <person name="Nagai Y."/>
            <person name="Toyoda A."/>
            <person name="Suzuki Y."/>
            <person name="Arimoto A."/>
            <person name="Ishii H."/>
            <person name="Satoh N."/>
            <person name="Nishiyama T."/>
            <person name="Hasebe M."/>
            <person name="Maruyama T."/>
            <person name="Minagawa J."/>
            <person name="Obokata J."/>
            <person name="Shigenobu S."/>
        </authorList>
    </citation>
    <scope>NUCLEOTIDE SEQUENCE [LARGE SCALE GENOMIC DNA]</scope>
</reference>
<dbReference type="SUPFAM" id="SSF57302">
    <property type="entry name" value="Snake toxin-like"/>
    <property type="match status" value="1"/>
</dbReference>
<feature type="non-terminal residue" evidence="1">
    <location>
        <position position="1"/>
    </location>
</feature>
<dbReference type="InterPro" id="IPR045860">
    <property type="entry name" value="Snake_toxin-like_sf"/>
</dbReference>
<evidence type="ECO:0000313" key="1">
    <source>
        <dbReference type="EMBL" id="GFO19644.1"/>
    </source>
</evidence>
<sequence>IRLPRMSPVRHWFRGKPCVMDSVSRDRNSCPMGLDFCMNDVYHDCLGGFVVIYKRCVSEDEYQEKWFNRSSDNSECTGYDPSNTLSGQLRRHFCCTKDGCNKATRPQDVTLWTPFYRG</sequence>
<gene>
    <name evidence="1" type="ORF">PoB_004614900</name>
</gene>
<protein>
    <submittedName>
        <fullName evidence="1">Uncharacterized protein</fullName>
    </submittedName>
</protein>
<organism evidence="1 2">
    <name type="scientific">Plakobranchus ocellatus</name>
    <dbReference type="NCBI Taxonomy" id="259542"/>
    <lineage>
        <taxon>Eukaryota</taxon>
        <taxon>Metazoa</taxon>
        <taxon>Spiralia</taxon>
        <taxon>Lophotrochozoa</taxon>
        <taxon>Mollusca</taxon>
        <taxon>Gastropoda</taxon>
        <taxon>Heterobranchia</taxon>
        <taxon>Euthyneura</taxon>
        <taxon>Panpulmonata</taxon>
        <taxon>Sacoglossa</taxon>
        <taxon>Placobranchoidea</taxon>
        <taxon>Plakobranchidae</taxon>
        <taxon>Plakobranchus</taxon>
    </lineage>
</organism>
<accession>A0AAV4BL23</accession>
<evidence type="ECO:0000313" key="2">
    <source>
        <dbReference type="Proteomes" id="UP000735302"/>
    </source>
</evidence>
<proteinExistence type="predicted"/>
<name>A0AAV4BL23_9GAST</name>
<comment type="caution">
    <text evidence="1">The sequence shown here is derived from an EMBL/GenBank/DDBJ whole genome shotgun (WGS) entry which is preliminary data.</text>
</comment>
<dbReference type="AlphaFoldDB" id="A0AAV4BL23"/>
<keyword evidence="2" id="KW-1185">Reference proteome</keyword>
<dbReference type="Proteomes" id="UP000735302">
    <property type="component" value="Unassembled WGS sequence"/>
</dbReference>